<dbReference type="AlphaFoldDB" id="A0A508A8U4"/>
<feature type="transmembrane region" description="Helical" evidence="1">
    <location>
        <begin position="12"/>
        <end position="31"/>
    </location>
</feature>
<feature type="transmembrane region" description="Helical" evidence="1">
    <location>
        <begin position="434"/>
        <end position="450"/>
    </location>
</feature>
<accession>A0A508A8U4</accession>
<feature type="transmembrane region" description="Helical" evidence="1">
    <location>
        <begin position="351"/>
        <end position="371"/>
    </location>
</feature>
<sequence>MSPADDGSWWTAWPTVIVAVVLVLLPGWLLARAWGVRGVAAPAAAPALLLGVVGPATVIGGALGIRWDVTHLLVGPGMWLWAAAAALGLVLTHPWRRRSTDGIRADAAGPVLAPPALGTRNALLLAGAVVLSGVMTAWPALIGTRGPQSPPQASDAVFHLSAVAFVRREGNVSPMGGLASMYDGAVTYYPTGWHALAALLPGDVVVGANVLVLVSVGLIWPLGMAGLLREVLGRIRPAATATDGAVLAAGTALSGSVVSLLLLLTSTWPYALSLAVLPAALALIVRGCAPGSAGPVARASALGAAALACVGVVTAHGAGLFNLAVLGGPVVMATMAPGLERLWRRGGARRGALLGATAVGLLLVAAGAWAMRSSLASVLSYPRPGGNLPETIWAVLTDHPLLATFTPWYLGNAMMTVLALLGAVSAWRTPGLRRWCTATGLSVVLILLAAGPHWPPRILAGPWYTQRARIMPLVTIGLLVLATLGIAEAQRRWGSGTEEPTGSQAAAPSPRRRFAVAALSRNVPACLLIASLVLAPAWRWSLKTEILQAIHDPERIAYGTMLSDDELALIRRAPSTLPEGAVVLGNPSNGSAYLWSVAGVRVVYPSRPEPPGGDLLWLGRHLDEIGTNPRVCGILAQRGARYYYTDDTVADGATGGGREPLWGQALDRLPRQYLEAVDRTPDGAVTLWRITACD</sequence>
<feature type="transmembrane region" description="Helical" evidence="1">
    <location>
        <begin position="210"/>
        <end position="232"/>
    </location>
</feature>
<feature type="transmembrane region" description="Helical" evidence="1">
    <location>
        <begin position="244"/>
        <end position="264"/>
    </location>
</feature>
<feature type="transmembrane region" description="Helical" evidence="1">
    <location>
        <begin position="43"/>
        <end position="65"/>
    </location>
</feature>
<feature type="transmembrane region" description="Helical" evidence="1">
    <location>
        <begin position="519"/>
        <end position="538"/>
    </location>
</feature>
<gene>
    <name evidence="2" type="ORF">FK256_02825</name>
</gene>
<evidence type="ECO:0000256" key="1">
    <source>
        <dbReference type="SAM" id="Phobius"/>
    </source>
</evidence>
<name>A0A508A8U4_9ACTO</name>
<organism evidence="2 3">
    <name type="scientific">Actinomyces johnsonii</name>
    <dbReference type="NCBI Taxonomy" id="544581"/>
    <lineage>
        <taxon>Bacteria</taxon>
        <taxon>Bacillati</taxon>
        <taxon>Actinomycetota</taxon>
        <taxon>Actinomycetes</taxon>
        <taxon>Actinomycetales</taxon>
        <taxon>Actinomycetaceae</taxon>
        <taxon>Actinomyces</taxon>
    </lineage>
</organism>
<dbReference type="EMBL" id="VICB01000003">
    <property type="protein sequence ID" value="TQD44864.1"/>
    <property type="molecule type" value="Genomic_DNA"/>
</dbReference>
<keyword evidence="1" id="KW-1133">Transmembrane helix</keyword>
<evidence type="ECO:0000313" key="3">
    <source>
        <dbReference type="Proteomes" id="UP000319010"/>
    </source>
</evidence>
<reference evidence="2 3" key="1">
    <citation type="submission" date="2019-06" db="EMBL/GenBank/DDBJ databases">
        <title>Draft genome sequence of Actinomyces johnsonii CCUG 34287T.</title>
        <authorList>
            <person name="Salva-Serra F."/>
            <person name="Cardew S."/>
            <person name="Moore E."/>
        </authorList>
    </citation>
    <scope>NUCLEOTIDE SEQUENCE [LARGE SCALE GENOMIC DNA]</scope>
    <source>
        <strain evidence="2 3">CCUG 34287</strain>
    </source>
</reference>
<keyword evidence="1" id="KW-0812">Transmembrane</keyword>
<evidence type="ECO:0000313" key="2">
    <source>
        <dbReference type="EMBL" id="TQD44864.1"/>
    </source>
</evidence>
<feature type="transmembrane region" description="Helical" evidence="1">
    <location>
        <begin position="77"/>
        <end position="95"/>
    </location>
</feature>
<feature type="transmembrane region" description="Helical" evidence="1">
    <location>
        <begin position="408"/>
        <end position="427"/>
    </location>
</feature>
<feature type="transmembrane region" description="Helical" evidence="1">
    <location>
        <begin position="122"/>
        <end position="141"/>
    </location>
</feature>
<feature type="transmembrane region" description="Helical" evidence="1">
    <location>
        <begin position="470"/>
        <end position="487"/>
    </location>
</feature>
<keyword evidence="1" id="KW-0472">Membrane</keyword>
<dbReference type="Pfam" id="PF20176">
    <property type="entry name" value="DUF6541"/>
    <property type="match status" value="1"/>
</dbReference>
<dbReference type="Proteomes" id="UP000319010">
    <property type="component" value="Unassembled WGS sequence"/>
</dbReference>
<protein>
    <recommendedName>
        <fullName evidence="4">Beta-carotene 15,15'-monooxygenase</fullName>
    </recommendedName>
</protein>
<comment type="caution">
    <text evidence="2">The sequence shown here is derived from an EMBL/GenBank/DDBJ whole genome shotgun (WGS) entry which is preliminary data.</text>
</comment>
<dbReference type="InterPro" id="IPR046671">
    <property type="entry name" value="DUF6541"/>
</dbReference>
<evidence type="ECO:0008006" key="4">
    <source>
        <dbReference type="Google" id="ProtNLM"/>
    </source>
</evidence>
<proteinExistence type="predicted"/>